<accession>A0A7S4NAY4</accession>
<reference evidence="1" key="1">
    <citation type="submission" date="2021-01" db="EMBL/GenBank/DDBJ databases">
        <authorList>
            <person name="Corre E."/>
            <person name="Pelletier E."/>
            <person name="Niang G."/>
            <person name="Scheremetjew M."/>
            <person name="Finn R."/>
            <person name="Kale V."/>
            <person name="Holt S."/>
            <person name="Cochrane G."/>
            <person name="Meng A."/>
            <person name="Brown T."/>
            <person name="Cohen L."/>
        </authorList>
    </citation>
    <scope>NUCLEOTIDE SEQUENCE</scope>
    <source>
        <strain evidence="1">Isolate 1302-5</strain>
    </source>
</reference>
<sequence>MTNPPPSQQERDYDSMPIRDLKALLLLRGVDPSMCVEKTQLVSLCRKLDETDYDEEARNIFARMGLEPSVRSRWAPLDCIWRERSTNTTSAAASGGEVSTGGGRVFVGNYGKGTE</sequence>
<proteinExistence type="predicted"/>
<dbReference type="EMBL" id="HBKQ01050844">
    <property type="protein sequence ID" value="CAE2276336.1"/>
    <property type="molecule type" value="Transcribed_RNA"/>
</dbReference>
<organism evidence="1">
    <name type="scientific">Odontella aurita</name>
    <dbReference type="NCBI Taxonomy" id="265563"/>
    <lineage>
        <taxon>Eukaryota</taxon>
        <taxon>Sar</taxon>
        <taxon>Stramenopiles</taxon>
        <taxon>Ochrophyta</taxon>
        <taxon>Bacillariophyta</taxon>
        <taxon>Mediophyceae</taxon>
        <taxon>Biddulphiophycidae</taxon>
        <taxon>Eupodiscales</taxon>
        <taxon>Odontellaceae</taxon>
        <taxon>Odontella</taxon>
    </lineage>
</organism>
<evidence type="ECO:0000313" key="1">
    <source>
        <dbReference type="EMBL" id="CAE2276336.1"/>
    </source>
</evidence>
<dbReference type="AlphaFoldDB" id="A0A7S4NAY4"/>
<dbReference type="SUPFAM" id="SSF68906">
    <property type="entry name" value="SAP domain"/>
    <property type="match status" value="1"/>
</dbReference>
<protein>
    <submittedName>
        <fullName evidence="1">Uncharacterized protein</fullName>
    </submittedName>
</protein>
<dbReference type="InterPro" id="IPR036361">
    <property type="entry name" value="SAP_dom_sf"/>
</dbReference>
<name>A0A7S4NAY4_9STRA</name>
<gene>
    <name evidence="1" type="ORF">OAUR00152_LOCUS35076</name>
</gene>